<gene>
    <name evidence="1" type="ORF">MUN79_10085</name>
</gene>
<dbReference type="Proteomes" id="UP000831796">
    <property type="component" value="Chromosome"/>
</dbReference>
<dbReference type="KEGG" id="hcu:MUN79_10085"/>
<protein>
    <recommendedName>
        <fullName evidence="3">Metallophosphoesterase</fullName>
    </recommendedName>
</protein>
<proteinExistence type="predicted"/>
<dbReference type="RefSeq" id="WP_244677542.1">
    <property type="nucleotide sequence ID" value="NZ_CP095046.1"/>
</dbReference>
<dbReference type="AlphaFoldDB" id="A0A8T9QDI8"/>
<keyword evidence="2" id="KW-1185">Reference proteome</keyword>
<name>A0A8T9QDI8_9BACT</name>
<evidence type="ECO:0000313" key="1">
    <source>
        <dbReference type="EMBL" id="UOQ74198.1"/>
    </source>
</evidence>
<evidence type="ECO:0000313" key="2">
    <source>
        <dbReference type="Proteomes" id="UP000831796"/>
    </source>
</evidence>
<accession>A0A8T9QDI8</accession>
<sequence length="62" mass="7194">MQFGVNLSFLKWSPVQYAYKQWAGLYQRGKQYLYVNAGLGFIGYPGRVGFLPEITVFELRRA</sequence>
<evidence type="ECO:0008006" key="3">
    <source>
        <dbReference type="Google" id="ProtNLM"/>
    </source>
</evidence>
<organism evidence="1 2">
    <name type="scientific">Hymenobacter cellulosilyticus</name>
    <dbReference type="NCBI Taxonomy" id="2932248"/>
    <lineage>
        <taxon>Bacteria</taxon>
        <taxon>Pseudomonadati</taxon>
        <taxon>Bacteroidota</taxon>
        <taxon>Cytophagia</taxon>
        <taxon>Cytophagales</taxon>
        <taxon>Hymenobacteraceae</taxon>
        <taxon>Hymenobacter</taxon>
    </lineage>
</organism>
<dbReference type="EMBL" id="CP095046">
    <property type="protein sequence ID" value="UOQ74198.1"/>
    <property type="molecule type" value="Genomic_DNA"/>
</dbReference>
<reference evidence="1" key="1">
    <citation type="submission" date="2022-04" db="EMBL/GenBank/DDBJ databases">
        <title>Hymenobacter sp. isolated from the air.</title>
        <authorList>
            <person name="Won M."/>
            <person name="Lee C.-M."/>
            <person name="Woen H.-Y."/>
            <person name="Kwon S.-W."/>
        </authorList>
    </citation>
    <scope>NUCLEOTIDE SEQUENCE</scope>
    <source>
        <strain evidence="1">5116S-3</strain>
    </source>
</reference>